<dbReference type="EMBL" id="JBHULU010000027">
    <property type="protein sequence ID" value="MFD2515959.1"/>
    <property type="molecule type" value="Genomic_DNA"/>
</dbReference>
<dbReference type="Proteomes" id="UP001597544">
    <property type="component" value="Unassembled WGS sequence"/>
</dbReference>
<dbReference type="RefSeq" id="WP_377511809.1">
    <property type="nucleotide sequence ID" value="NZ_JBHULU010000027.1"/>
</dbReference>
<reference evidence="2" key="1">
    <citation type="journal article" date="2019" name="Int. J. Syst. Evol. Microbiol.">
        <title>The Global Catalogue of Microorganisms (GCM) 10K type strain sequencing project: providing services to taxonomists for standard genome sequencing and annotation.</title>
        <authorList>
            <consortium name="The Broad Institute Genomics Platform"/>
            <consortium name="The Broad Institute Genome Sequencing Center for Infectious Disease"/>
            <person name="Wu L."/>
            <person name="Ma J."/>
        </authorList>
    </citation>
    <scope>NUCLEOTIDE SEQUENCE [LARGE SCALE GENOMIC DNA]</scope>
    <source>
        <strain evidence="2">KCTC 42498</strain>
    </source>
</reference>
<evidence type="ECO:0000313" key="1">
    <source>
        <dbReference type="EMBL" id="MFD2515959.1"/>
    </source>
</evidence>
<proteinExistence type="predicted"/>
<accession>A0ABW5IT76</accession>
<keyword evidence="2" id="KW-1185">Reference proteome</keyword>
<protein>
    <submittedName>
        <fullName evidence="1">Uncharacterized protein</fullName>
    </submittedName>
</protein>
<organism evidence="1 2">
    <name type="scientific">Pontibacter locisalis</name>
    <dbReference type="NCBI Taxonomy" id="1719035"/>
    <lineage>
        <taxon>Bacteria</taxon>
        <taxon>Pseudomonadati</taxon>
        <taxon>Bacteroidota</taxon>
        <taxon>Cytophagia</taxon>
        <taxon>Cytophagales</taxon>
        <taxon>Hymenobacteraceae</taxon>
        <taxon>Pontibacter</taxon>
    </lineage>
</organism>
<evidence type="ECO:0000313" key="2">
    <source>
        <dbReference type="Proteomes" id="UP001597544"/>
    </source>
</evidence>
<sequence length="180" mass="20360">MIPLLAGCGPYTHTVRQVPVAAQEKEQMLNDSTILLAAGKHYQTGKLHTFLFGKHYRDTWATPVPVMVLDLEREKGGLTPVKQGGSRQTLNRSGRNLDELLLAEFPREAWLTEAKTFKALLTDEIIENAFRELPDTIYALTADRIIEKLKSRREQLPRVAEAYFESLSREADIVGSDKHE</sequence>
<comment type="caution">
    <text evidence="1">The sequence shown here is derived from an EMBL/GenBank/DDBJ whole genome shotgun (WGS) entry which is preliminary data.</text>
</comment>
<gene>
    <name evidence="1" type="ORF">ACFSRY_18955</name>
</gene>
<name>A0ABW5IT76_9BACT</name>